<feature type="binding site" evidence="6">
    <location>
        <position position="23"/>
    </location>
    <ligand>
        <name>Zn(2+)</name>
        <dbReference type="ChEBI" id="CHEBI:29105"/>
    </ligand>
</feature>
<dbReference type="GO" id="GO:0006412">
    <property type="term" value="P:translation"/>
    <property type="evidence" value="ECO:0007669"/>
    <property type="project" value="UniProtKB-UniRule"/>
</dbReference>
<dbReference type="GO" id="GO:0003735">
    <property type="term" value="F:structural constituent of ribosome"/>
    <property type="evidence" value="ECO:0007669"/>
    <property type="project" value="InterPro"/>
</dbReference>
<dbReference type="GeneID" id="76834981"/>
<dbReference type="GO" id="GO:0008270">
    <property type="term" value="F:zinc ion binding"/>
    <property type="evidence" value="ECO:0007669"/>
    <property type="project" value="UniProtKB-UniRule"/>
</dbReference>
<feature type="binding site" evidence="6">
    <location>
        <position position="44"/>
    </location>
    <ligand>
        <name>Zn(2+)</name>
        <dbReference type="ChEBI" id="CHEBI:29105"/>
    </ligand>
</feature>
<evidence type="ECO:0000259" key="7">
    <source>
        <dbReference type="SMART" id="SM01402"/>
    </source>
</evidence>
<dbReference type="NCBIfam" id="NF001669">
    <property type="entry name" value="PRK00432.1"/>
    <property type="match status" value="1"/>
</dbReference>
<keyword evidence="1 6" id="KW-0479">Metal-binding</keyword>
<dbReference type="Gene3D" id="6.20.50.180">
    <property type="match status" value="1"/>
</dbReference>
<dbReference type="GO" id="GO:0005840">
    <property type="term" value="C:ribosome"/>
    <property type="evidence" value="ECO:0007669"/>
    <property type="project" value="UniProtKB-KW"/>
</dbReference>
<evidence type="ECO:0000256" key="6">
    <source>
        <dbReference type="HAMAP-Rule" id="MF_00777"/>
    </source>
</evidence>
<feature type="binding site" evidence="6">
    <location>
        <position position="41"/>
    </location>
    <ligand>
        <name>Zn(2+)</name>
        <dbReference type="ChEBI" id="CHEBI:29105"/>
    </ligand>
</feature>
<evidence type="ECO:0000313" key="9">
    <source>
        <dbReference type="Proteomes" id="UP001163096"/>
    </source>
</evidence>
<dbReference type="GO" id="GO:1990904">
    <property type="term" value="C:ribonucleoprotein complex"/>
    <property type="evidence" value="ECO:0007669"/>
    <property type="project" value="UniProtKB-KW"/>
</dbReference>
<accession>A0A9X9S2G6</accession>
<comment type="subunit">
    <text evidence="6">Part of the 30S ribosomal subunit.</text>
</comment>
<keyword evidence="4 6" id="KW-0689">Ribosomal protein</keyword>
<dbReference type="SUPFAM" id="SSF57829">
    <property type="entry name" value="Zn-binding ribosomal proteins"/>
    <property type="match status" value="1"/>
</dbReference>
<dbReference type="SMART" id="SM01402">
    <property type="entry name" value="Ribosomal_S27"/>
    <property type="match status" value="1"/>
</dbReference>
<dbReference type="RefSeq" id="WP_268185495.1">
    <property type="nucleotide sequence ID" value="NZ_CP113361.1"/>
</dbReference>
<comment type="cofactor">
    <cofactor evidence="6">
        <name>Zn(2+)</name>
        <dbReference type="ChEBI" id="CHEBI:29105"/>
    </cofactor>
    <text evidence="6">Binds 1 zinc ion per subunit.</text>
</comment>
<feature type="binding site" evidence="6">
    <location>
        <position position="26"/>
    </location>
    <ligand>
        <name>Zn(2+)</name>
        <dbReference type="ChEBI" id="CHEBI:29105"/>
    </ligand>
</feature>
<dbReference type="HAMAP" id="MF_00777">
    <property type="entry name" value="Ribosomal_eS31"/>
    <property type="match status" value="1"/>
</dbReference>
<evidence type="ECO:0000256" key="5">
    <source>
        <dbReference type="ARBA" id="ARBA00023274"/>
    </source>
</evidence>
<comment type="caution">
    <text evidence="6">Lacks conserved residue(s) required for the propagation of feature annotation.</text>
</comment>
<evidence type="ECO:0000256" key="1">
    <source>
        <dbReference type="ARBA" id="ARBA00022723"/>
    </source>
</evidence>
<dbReference type="AlphaFoldDB" id="A0A9X9S2G6"/>
<dbReference type="InterPro" id="IPR002906">
    <property type="entry name" value="Ribosomal_eS31"/>
</dbReference>
<evidence type="ECO:0000256" key="4">
    <source>
        <dbReference type="ARBA" id="ARBA00022980"/>
    </source>
</evidence>
<organism evidence="8 9">
    <name type="scientific">Methanogenium organophilum</name>
    <dbReference type="NCBI Taxonomy" id="2199"/>
    <lineage>
        <taxon>Archaea</taxon>
        <taxon>Methanobacteriati</taxon>
        <taxon>Methanobacteriota</taxon>
        <taxon>Stenosarchaea group</taxon>
        <taxon>Methanomicrobia</taxon>
        <taxon>Methanomicrobiales</taxon>
        <taxon>Methanomicrobiaceae</taxon>
        <taxon>Methanogenium</taxon>
    </lineage>
</organism>
<gene>
    <name evidence="6" type="primary">rps27ae</name>
    <name evidence="8" type="ORF">OU421_07725</name>
</gene>
<protein>
    <recommendedName>
        <fullName evidence="6">Small ribosomal subunit protein eS31</fullName>
    </recommendedName>
</protein>
<dbReference type="Pfam" id="PF01599">
    <property type="entry name" value="Ribosomal_S27"/>
    <property type="match status" value="1"/>
</dbReference>
<evidence type="ECO:0000256" key="3">
    <source>
        <dbReference type="ARBA" id="ARBA00022833"/>
    </source>
</evidence>
<comment type="similarity">
    <text evidence="6">Belongs to the eukaryotic ribosomal protein eS31 family.</text>
</comment>
<name>A0A9X9S2G6_METOG</name>
<evidence type="ECO:0000313" key="8">
    <source>
        <dbReference type="EMBL" id="WAI00322.1"/>
    </source>
</evidence>
<proteinExistence type="inferred from homology"/>
<keyword evidence="9" id="KW-1185">Reference proteome</keyword>
<reference evidence="8" key="1">
    <citation type="submission" date="2022-11" db="EMBL/GenBank/DDBJ databases">
        <title>Complete genome sequence of Methanogenium organophilum DSM 3596.</title>
        <authorList>
            <person name="Chen S.-C."/>
            <person name="Lai S.-J."/>
            <person name="You Y.-T."/>
        </authorList>
    </citation>
    <scope>NUCLEOTIDE SEQUENCE</scope>
    <source>
        <strain evidence="8">DSM 3596</strain>
    </source>
</reference>
<dbReference type="EMBL" id="CP113361">
    <property type="protein sequence ID" value="WAI00322.1"/>
    <property type="molecule type" value="Genomic_DNA"/>
</dbReference>
<keyword evidence="5 6" id="KW-0687">Ribonucleoprotein</keyword>
<keyword evidence="3 6" id="KW-0862">Zinc</keyword>
<dbReference type="KEGG" id="mou:OU421_07725"/>
<dbReference type="InterPro" id="IPR011332">
    <property type="entry name" value="Ribosomal_zn-bd"/>
</dbReference>
<sequence length="51" mass="5703">MAVKRSEYYTIEGSTAVPQRKACPRCGPGVFMAEHKDRVSCGKCGYTEFKQ</sequence>
<dbReference type="InterPro" id="IPR022845">
    <property type="entry name" value="Ribosomal_eS31_arc"/>
</dbReference>
<feature type="domain" description="Small ribosomal subunit protein eS31" evidence="7">
    <location>
        <begin position="5"/>
        <end position="47"/>
    </location>
</feature>
<dbReference type="Proteomes" id="UP001163096">
    <property type="component" value="Chromosome"/>
</dbReference>
<evidence type="ECO:0000256" key="2">
    <source>
        <dbReference type="ARBA" id="ARBA00022771"/>
    </source>
</evidence>
<keyword evidence="2 6" id="KW-0863">Zinc-finger</keyword>